<evidence type="ECO:0000313" key="7">
    <source>
        <dbReference type="EMBL" id="KAF4363951.1"/>
    </source>
</evidence>
<evidence type="ECO:0000256" key="2">
    <source>
        <dbReference type="ARBA" id="ARBA00010271"/>
    </source>
</evidence>
<organism evidence="7 8">
    <name type="scientific">Cannabis sativa</name>
    <name type="common">Hemp</name>
    <name type="synonym">Marijuana</name>
    <dbReference type="NCBI Taxonomy" id="3483"/>
    <lineage>
        <taxon>Eukaryota</taxon>
        <taxon>Viridiplantae</taxon>
        <taxon>Streptophyta</taxon>
        <taxon>Embryophyta</taxon>
        <taxon>Tracheophyta</taxon>
        <taxon>Spermatophyta</taxon>
        <taxon>Magnoliopsida</taxon>
        <taxon>eudicotyledons</taxon>
        <taxon>Gunneridae</taxon>
        <taxon>Pentapetalae</taxon>
        <taxon>rosids</taxon>
        <taxon>fabids</taxon>
        <taxon>Rosales</taxon>
        <taxon>Cannabaceae</taxon>
        <taxon>Cannabis</taxon>
    </lineage>
</organism>
<keyword evidence="8" id="KW-1185">Reference proteome</keyword>
<evidence type="ECO:0000256" key="4">
    <source>
        <dbReference type="ARBA" id="ARBA00022968"/>
    </source>
</evidence>
<dbReference type="GO" id="GO:0016757">
    <property type="term" value="F:glycosyltransferase activity"/>
    <property type="evidence" value="ECO:0007669"/>
    <property type="project" value="UniProtKB-KW"/>
</dbReference>
<feature type="domain" description="Exostosin GT47" evidence="6">
    <location>
        <begin position="3"/>
        <end position="241"/>
    </location>
</feature>
<dbReference type="InterPro" id="IPR040911">
    <property type="entry name" value="Exostosin_GT47"/>
</dbReference>
<evidence type="ECO:0000256" key="3">
    <source>
        <dbReference type="ARBA" id="ARBA00022676"/>
    </source>
</evidence>
<sequence length="309" mass="35464">MLNSFKIFIYQPNTALAYNSNTQSLFYASLQNSPFATINGEQAHLFFIPFSTSDLSRIIRDIRKKFSYWNRTLGADHFYLSCGDNTTTTDSDRNVLELRKNSIQISCFPTSSYTKFIPHKDITLPPLPTIAADTIINQLSNANQSYLGYFRYDGEDKDGSHSILVNQLAVDPDFLVDFEPFDEIRASTSKFCLFEYGFSDMSRIGVALGLGCVPVVISDRLIKDLPFVDVVRWQEIAMFVRFGGGVDEVKHILVRTSGEIYTRMRGMGMKASKHFLWHVSPQPFDCFNTLIYQLWLRRHTIRYALRTME</sequence>
<evidence type="ECO:0000256" key="5">
    <source>
        <dbReference type="ARBA" id="ARBA00023034"/>
    </source>
</evidence>
<protein>
    <recommendedName>
        <fullName evidence="6">Exostosin GT47 domain-containing protein</fullName>
    </recommendedName>
</protein>
<dbReference type="Proteomes" id="UP000583929">
    <property type="component" value="Unassembled WGS sequence"/>
</dbReference>
<reference evidence="7 8" key="1">
    <citation type="journal article" date="2020" name="bioRxiv">
        <title>Sequence and annotation of 42 cannabis genomes reveals extensive copy number variation in cannabinoid synthesis and pathogen resistance genes.</title>
        <authorList>
            <person name="Mckernan K.J."/>
            <person name="Helbert Y."/>
            <person name="Kane L.T."/>
            <person name="Ebling H."/>
            <person name="Zhang L."/>
            <person name="Liu B."/>
            <person name="Eaton Z."/>
            <person name="Mclaughlin S."/>
            <person name="Kingan S."/>
            <person name="Baybayan P."/>
            <person name="Concepcion G."/>
            <person name="Jordan M."/>
            <person name="Riva A."/>
            <person name="Barbazuk W."/>
            <person name="Harkins T."/>
        </authorList>
    </citation>
    <scope>NUCLEOTIDE SEQUENCE [LARGE SCALE GENOMIC DNA]</scope>
    <source>
        <strain evidence="8">cv. Jamaican Lion 4</strain>
        <tissue evidence="7">Leaf</tissue>
    </source>
</reference>
<keyword evidence="3" id="KW-0328">Glycosyltransferase</keyword>
<dbReference type="Pfam" id="PF03016">
    <property type="entry name" value="Exostosin_GT47"/>
    <property type="match status" value="1"/>
</dbReference>
<gene>
    <name evidence="7" type="ORF">G4B88_004251</name>
</gene>
<comment type="similarity">
    <text evidence="2">Belongs to the glycosyltransferase 47 family.</text>
</comment>
<evidence type="ECO:0000313" key="8">
    <source>
        <dbReference type="Proteomes" id="UP000583929"/>
    </source>
</evidence>
<comment type="subcellular location">
    <subcellularLocation>
        <location evidence="1">Golgi apparatus membrane</location>
        <topology evidence="1">Single-pass type II membrane protein</topology>
    </subcellularLocation>
</comment>
<dbReference type="AlphaFoldDB" id="A0A7J6EZT0"/>
<dbReference type="GO" id="GO:0000139">
    <property type="term" value="C:Golgi membrane"/>
    <property type="evidence" value="ECO:0007669"/>
    <property type="project" value="UniProtKB-SubCell"/>
</dbReference>
<keyword evidence="4" id="KW-0735">Signal-anchor</keyword>
<dbReference type="EMBL" id="JAATIQ010000290">
    <property type="protein sequence ID" value="KAF4363951.1"/>
    <property type="molecule type" value="Genomic_DNA"/>
</dbReference>
<dbReference type="PANTHER" id="PTHR11062:SF253">
    <property type="entry name" value="EXOSTOSIN GT47 DOMAIN-CONTAINING PROTEIN"/>
    <property type="match status" value="1"/>
</dbReference>
<evidence type="ECO:0000256" key="1">
    <source>
        <dbReference type="ARBA" id="ARBA00004323"/>
    </source>
</evidence>
<comment type="caution">
    <text evidence="7">The sequence shown here is derived from an EMBL/GenBank/DDBJ whole genome shotgun (WGS) entry which is preliminary data.</text>
</comment>
<evidence type="ECO:0000259" key="6">
    <source>
        <dbReference type="Pfam" id="PF03016"/>
    </source>
</evidence>
<dbReference type="InterPro" id="IPR004263">
    <property type="entry name" value="Exostosin"/>
</dbReference>
<accession>A0A7J6EZT0</accession>
<keyword evidence="3" id="KW-0808">Transferase</keyword>
<dbReference type="PANTHER" id="PTHR11062">
    <property type="entry name" value="EXOSTOSIN HEPARAN SULFATE GLYCOSYLTRANSFERASE -RELATED"/>
    <property type="match status" value="1"/>
</dbReference>
<keyword evidence="5" id="KW-0333">Golgi apparatus</keyword>
<proteinExistence type="inferred from homology"/>
<name>A0A7J6EZT0_CANSA</name>
<keyword evidence="4" id="KW-0812">Transmembrane</keyword>